<evidence type="ECO:0000256" key="2">
    <source>
        <dbReference type="SAM" id="Phobius"/>
    </source>
</evidence>
<dbReference type="PANTHER" id="PTHR41259:SF1">
    <property type="entry name" value="DOUBLE-STRAND BREAK REPAIR RAD50 ATPASE, PUTATIVE-RELATED"/>
    <property type="match status" value="1"/>
</dbReference>
<dbReference type="SUPFAM" id="SSF52540">
    <property type="entry name" value="P-loop containing nucleoside triphosphate hydrolases"/>
    <property type="match status" value="2"/>
</dbReference>
<dbReference type="PATRIC" id="fig|1304284.3.peg.1049"/>
<gene>
    <name evidence="4" type="ORF">L21TH_1074</name>
</gene>
<keyword evidence="1" id="KW-0175">Coiled coil</keyword>
<keyword evidence="2" id="KW-1133">Transmembrane helix</keyword>
<organism evidence="4 5">
    <name type="scientific">Caldisalinibacter kiritimatiensis</name>
    <dbReference type="NCBI Taxonomy" id="1304284"/>
    <lineage>
        <taxon>Bacteria</taxon>
        <taxon>Bacillati</taxon>
        <taxon>Bacillota</taxon>
        <taxon>Tissierellia</taxon>
        <taxon>Tissierellales</taxon>
        <taxon>Thermohalobacteraceae</taxon>
        <taxon>Caldisalinibacter</taxon>
    </lineage>
</organism>
<feature type="coiled-coil region" evidence="1">
    <location>
        <begin position="307"/>
        <end position="387"/>
    </location>
</feature>
<feature type="coiled-coil region" evidence="1">
    <location>
        <begin position="209"/>
        <end position="260"/>
    </location>
</feature>
<comment type="caution">
    <text evidence="4">The sequence shown here is derived from an EMBL/GenBank/DDBJ whole genome shotgun (WGS) entry which is preliminary data.</text>
</comment>
<dbReference type="PANTHER" id="PTHR41259">
    <property type="entry name" value="DOUBLE-STRAND BREAK REPAIR RAD50 ATPASE, PUTATIVE-RELATED"/>
    <property type="match status" value="1"/>
</dbReference>
<evidence type="ECO:0000313" key="5">
    <source>
        <dbReference type="Proteomes" id="UP000013378"/>
    </source>
</evidence>
<name>R1CQC2_9FIRM</name>
<dbReference type="STRING" id="1304284.L21TH_1074"/>
<evidence type="ECO:0000259" key="3">
    <source>
        <dbReference type="Pfam" id="PF13514"/>
    </source>
</evidence>
<evidence type="ECO:0000256" key="1">
    <source>
        <dbReference type="SAM" id="Coils"/>
    </source>
</evidence>
<reference evidence="4 5" key="1">
    <citation type="journal article" date="2015" name="Geomicrobiol. J.">
        <title>Caldisalinibacter kiritimatiensis gen. nov., sp. nov., a moderately thermohalophilic thiosulfate-reducing bacterium from a hypersaline microbial mat.</title>
        <authorList>
            <person name="Ben Hania W."/>
            <person name="Joseph M."/>
            <person name="Fiebig A."/>
            <person name="Bunk B."/>
            <person name="Klenk H.-P."/>
            <person name="Fardeau M.-L."/>
            <person name="Spring S."/>
        </authorList>
    </citation>
    <scope>NUCLEOTIDE SEQUENCE [LARGE SCALE GENOMIC DNA]</scope>
    <source>
        <strain evidence="4 5">L21-TH-D2</strain>
    </source>
</reference>
<dbReference type="eggNOG" id="COG4717">
    <property type="taxonomic scope" value="Bacteria"/>
</dbReference>
<keyword evidence="5" id="KW-1185">Reference proteome</keyword>
<accession>R1CQC2</accession>
<protein>
    <submittedName>
        <fullName evidence="4">DNA double-strand break repair Rad50 ATPase</fullName>
    </submittedName>
</protein>
<dbReference type="Proteomes" id="UP000013378">
    <property type="component" value="Unassembled WGS sequence"/>
</dbReference>
<feature type="coiled-coil region" evidence="1">
    <location>
        <begin position="478"/>
        <end position="562"/>
    </location>
</feature>
<keyword evidence="2" id="KW-0472">Membrane</keyword>
<dbReference type="Pfam" id="PF13514">
    <property type="entry name" value="AAA_27"/>
    <property type="match status" value="1"/>
</dbReference>
<feature type="coiled-coil region" evidence="1">
    <location>
        <begin position="601"/>
        <end position="776"/>
    </location>
</feature>
<dbReference type="EMBL" id="ARZA01000109">
    <property type="protein sequence ID" value="EOD00871.1"/>
    <property type="molecule type" value="Genomic_DNA"/>
</dbReference>
<keyword evidence="2" id="KW-0812">Transmembrane</keyword>
<proteinExistence type="predicted"/>
<feature type="transmembrane region" description="Helical" evidence="2">
    <location>
        <begin position="460"/>
        <end position="478"/>
    </location>
</feature>
<dbReference type="Gene3D" id="3.40.50.300">
    <property type="entry name" value="P-loop containing nucleotide triphosphate hydrolases"/>
    <property type="match status" value="2"/>
</dbReference>
<sequence length="916" mass="108315">MIIKELILISFGKFINKKLEFKNGINIIYGDNEAGKTTLHKFIEGMFFGFFKPYTKRKVYTDEYDKYFPWENNDYRGILKYLHDNEVYRIERNFLKGNDEVKIIDDKTGEDITHIYEYDKVIRLPNPASRHLGLNRVVYNNTINIKQLGNKTDDDLAKEVKDSLINLGGSMDEDISVKSVIERLANRMDNIGTKKRIKTSPYGKIIAEINSLEKERQKSLRIMNEVKEQQKRLNEINNQIKELKNTKRLLENNLELIEVYRAKDKYNKALHLIEDINKLTKDTKSLKRYEKVNSEEYTEVVKMDNSLKTIEEGLNNLKGKYNKIKNKIRRIQKNIEELASFDKIQDSEEIDRLLSDYMIMENQNKELISIKKKIEDIKKELEEGKNLKVSDINEDFYKYEELQHEKDELLYNKDYANVTFLKARLDEKEKGYKRLKIYKVMCIVGALAFAPLGIIFDPLLFLTTILPLSLFAYFILAGRETKNYLNKLNTQLKSIEEEEQESKARIKEIENQMEEILNKYGCKTKTEFRKLINKYSREASFIEDRQIQLKELKQRKEYIINEIKGHESIIRKYLTLAGVESEINFDNVKKVRQKYNKYLELKKFNISLKQEMNEIQQEIENNRVKYDNISKKLVNILEKNNVQDIKEFKEALNEKKKYIELTKKLENKNNLLKSILGDTSIEYLKKKAEESNSSYKDNIKKLDKNKIKSELKEVTSTIIDKRHEITRIEEKIKNLTSKTRPVVDIEEDMMRKNKIKEEYESKLKALKLAKDTIERISKNIQRDFAPRLNKKVSNIINKVTAEKYNEVKITEKIDIRIVDPKTSKLVNIEELSGGTIDQIYFATRFGIIDIIKGDNNIPLILDDCFVQYDLNRLESILSFLANVSQERQILLFTCHRREKEVFDRLGIEYNYIELTH</sequence>
<dbReference type="InterPro" id="IPR038734">
    <property type="entry name" value="YhaN_AAA"/>
</dbReference>
<feature type="domain" description="YhaN AAA" evidence="3">
    <location>
        <begin position="1"/>
        <end position="52"/>
    </location>
</feature>
<dbReference type="OrthoDB" id="9764467at2"/>
<feature type="transmembrane region" description="Helical" evidence="2">
    <location>
        <begin position="437"/>
        <end position="454"/>
    </location>
</feature>
<dbReference type="RefSeq" id="WP_006311145.1">
    <property type="nucleotide sequence ID" value="NZ_ARZA01000109.1"/>
</dbReference>
<evidence type="ECO:0000313" key="4">
    <source>
        <dbReference type="EMBL" id="EOD00871.1"/>
    </source>
</evidence>
<dbReference type="AlphaFoldDB" id="R1CQC2"/>
<dbReference type="InterPro" id="IPR027417">
    <property type="entry name" value="P-loop_NTPase"/>
</dbReference>